<accession>A0A0D2RUG5</accession>
<dbReference type="Gramene" id="KJB33070">
    <property type="protein sequence ID" value="KJB33070"/>
    <property type="gene ID" value="B456_006G158800"/>
</dbReference>
<name>A0A0D2RUG5_GOSRA</name>
<evidence type="ECO:0000313" key="2">
    <source>
        <dbReference type="Proteomes" id="UP000032304"/>
    </source>
</evidence>
<organism evidence="1 2">
    <name type="scientific">Gossypium raimondii</name>
    <name type="common">Peruvian cotton</name>
    <name type="synonym">Gossypium klotzschianum subsp. raimondii</name>
    <dbReference type="NCBI Taxonomy" id="29730"/>
    <lineage>
        <taxon>Eukaryota</taxon>
        <taxon>Viridiplantae</taxon>
        <taxon>Streptophyta</taxon>
        <taxon>Embryophyta</taxon>
        <taxon>Tracheophyta</taxon>
        <taxon>Spermatophyta</taxon>
        <taxon>Magnoliopsida</taxon>
        <taxon>eudicotyledons</taxon>
        <taxon>Gunneridae</taxon>
        <taxon>Pentapetalae</taxon>
        <taxon>rosids</taxon>
        <taxon>malvids</taxon>
        <taxon>Malvales</taxon>
        <taxon>Malvaceae</taxon>
        <taxon>Malvoideae</taxon>
        <taxon>Gossypium</taxon>
    </lineage>
</organism>
<gene>
    <name evidence="1" type="ORF">B456_006G158800</name>
</gene>
<evidence type="ECO:0000313" key="1">
    <source>
        <dbReference type="EMBL" id="KJB33071.1"/>
    </source>
</evidence>
<dbReference type="Gramene" id="KJB33071">
    <property type="protein sequence ID" value="KJB33071"/>
    <property type="gene ID" value="B456_006G158800"/>
</dbReference>
<dbReference type="AlphaFoldDB" id="A0A0D2RUG5"/>
<reference evidence="1 2" key="1">
    <citation type="journal article" date="2012" name="Nature">
        <title>Repeated polyploidization of Gossypium genomes and the evolution of spinnable cotton fibres.</title>
        <authorList>
            <person name="Paterson A.H."/>
            <person name="Wendel J.F."/>
            <person name="Gundlach H."/>
            <person name="Guo H."/>
            <person name="Jenkins J."/>
            <person name="Jin D."/>
            <person name="Llewellyn D."/>
            <person name="Showmaker K.C."/>
            <person name="Shu S."/>
            <person name="Udall J."/>
            <person name="Yoo M.J."/>
            <person name="Byers R."/>
            <person name="Chen W."/>
            <person name="Doron-Faigenboim A."/>
            <person name="Duke M.V."/>
            <person name="Gong L."/>
            <person name="Grimwood J."/>
            <person name="Grover C."/>
            <person name="Grupp K."/>
            <person name="Hu G."/>
            <person name="Lee T.H."/>
            <person name="Li J."/>
            <person name="Lin L."/>
            <person name="Liu T."/>
            <person name="Marler B.S."/>
            <person name="Page J.T."/>
            <person name="Roberts A.W."/>
            <person name="Romanel E."/>
            <person name="Sanders W.S."/>
            <person name="Szadkowski E."/>
            <person name="Tan X."/>
            <person name="Tang H."/>
            <person name="Xu C."/>
            <person name="Wang J."/>
            <person name="Wang Z."/>
            <person name="Zhang D."/>
            <person name="Zhang L."/>
            <person name="Ashrafi H."/>
            <person name="Bedon F."/>
            <person name="Bowers J.E."/>
            <person name="Brubaker C.L."/>
            <person name="Chee P.W."/>
            <person name="Das S."/>
            <person name="Gingle A.R."/>
            <person name="Haigler C.H."/>
            <person name="Harker D."/>
            <person name="Hoffmann L.V."/>
            <person name="Hovav R."/>
            <person name="Jones D.C."/>
            <person name="Lemke C."/>
            <person name="Mansoor S."/>
            <person name="ur Rahman M."/>
            <person name="Rainville L.N."/>
            <person name="Rambani A."/>
            <person name="Reddy U.K."/>
            <person name="Rong J.K."/>
            <person name="Saranga Y."/>
            <person name="Scheffler B.E."/>
            <person name="Scheffler J.A."/>
            <person name="Stelly D.M."/>
            <person name="Triplett B.A."/>
            <person name="Van Deynze A."/>
            <person name="Vaslin M.F."/>
            <person name="Waghmare V.N."/>
            <person name="Walford S.A."/>
            <person name="Wright R.J."/>
            <person name="Zaki E.A."/>
            <person name="Zhang T."/>
            <person name="Dennis E.S."/>
            <person name="Mayer K.F."/>
            <person name="Peterson D.G."/>
            <person name="Rokhsar D.S."/>
            <person name="Wang X."/>
            <person name="Schmutz J."/>
        </authorList>
    </citation>
    <scope>NUCLEOTIDE SEQUENCE [LARGE SCALE GENOMIC DNA]</scope>
</reference>
<dbReference type="EMBL" id="CM001745">
    <property type="protein sequence ID" value="KJB33071.1"/>
    <property type="molecule type" value="Genomic_DNA"/>
</dbReference>
<keyword evidence="2" id="KW-1185">Reference proteome</keyword>
<dbReference type="Proteomes" id="UP000032304">
    <property type="component" value="Chromosome 6"/>
</dbReference>
<protein>
    <submittedName>
        <fullName evidence="1">Uncharacterized protein</fullName>
    </submittedName>
</protein>
<dbReference type="EMBL" id="CM001745">
    <property type="protein sequence ID" value="KJB33070.1"/>
    <property type="molecule type" value="Genomic_DNA"/>
</dbReference>
<dbReference type="OMA" id="SSMYRIM"/>
<proteinExistence type="predicted"/>
<sequence length="72" mass="8393">MRKSKRAKFTLPSSPRSCAAAASSSMYRIMSSMHFLRRRATLLVCRFIRSSVEQMRRRMRQCLPYLPNAIVP</sequence>